<accession>A0A976IIM5</accession>
<evidence type="ECO:0000313" key="2">
    <source>
        <dbReference type="EMBL" id="TDH72514.1"/>
    </source>
</evidence>
<protein>
    <submittedName>
        <fullName evidence="2">Uncharacterized protein</fullName>
    </submittedName>
</protein>
<reference evidence="2 3" key="1">
    <citation type="journal article" date="2021" name="Genome Biol.">
        <title>AFLAP: assembly-free linkage analysis pipeline using k-mers from genome sequencing data.</title>
        <authorList>
            <person name="Fletcher K."/>
            <person name="Zhang L."/>
            <person name="Gil J."/>
            <person name="Han R."/>
            <person name="Cavanaugh K."/>
            <person name="Michelmore R."/>
        </authorList>
    </citation>
    <scope>NUCLEOTIDE SEQUENCE [LARGE SCALE GENOMIC DNA]</scope>
    <source>
        <strain evidence="2 3">SF5</strain>
    </source>
</reference>
<keyword evidence="1" id="KW-1133">Transmembrane helix</keyword>
<dbReference type="Proteomes" id="UP000294530">
    <property type="component" value="Unassembled WGS sequence"/>
</dbReference>
<organism evidence="2 3">
    <name type="scientific">Bremia lactucae</name>
    <name type="common">Lettuce downy mildew</name>
    <dbReference type="NCBI Taxonomy" id="4779"/>
    <lineage>
        <taxon>Eukaryota</taxon>
        <taxon>Sar</taxon>
        <taxon>Stramenopiles</taxon>
        <taxon>Oomycota</taxon>
        <taxon>Peronosporomycetes</taxon>
        <taxon>Peronosporales</taxon>
        <taxon>Peronosporaceae</taxon>
        <taxon>Bremia</taxon>
    </lineage>
</organism>
<dbReference type="AlphaFoldDB" id="A0A976IIM5"/>
<evidence type="ECO:0000256" key="1">
    <source>
        <dbReference type="SAM" id="Phobius"/>
    </source>
</evidence>
<keyword evidence="1" id="KW-0472">Membrane</keyword>
<evidence type="ECO:0000313" key="3">
    <source>
        <dbReference type="Proteomes" id="UP000294530"/>
    </source>
</evidence>
<dbReference type="EMBL" id="SHOA02000003">
    <property type="protein sequence ID" value="TDH72514.1"/>
    <property type="molecule type" value="Genomic_DNA"/>
</dbReference>
<sequence>MDILVTDTIVIAILCFVIPVIACLIWSRRSNQAPEEVNHDRVPVHGPLLSLVGWKTYCAKVVSQQRTLENVLVTSKRQEREDTADVAAPVGLSTLQVVTLSMEFEDPQHPLTAVTSTGRRRSSINNTNVVRPRPYVDSEDDDIEIESVVTGYAPIQDLTVSFTTNV</sequence>
<dbReference type="GeneID" id="94348324"/>
<proteinExistence type="predicted"/>
<dbReference type="KEGG" id="blac:94348324"/>
<keyword evidence="1" id="KW-0812">Transmembrane</keyword>
<gene>
    <name evidence="2" type="ORF">CCR75_004567</name>
</gene>
<feature type="transmembrane region" description="Helical" evidence="1">
    <location>
        <begin position="6"/>
        <end position="26"/>
    </location>
</feature>
<keyword evidence="3" id="KW-1185">Reference proteome</keyword>
<dbReference type="OrthoDB" id="123977at2759"/>
<name>A0A976IIM5_BRELC</name>
<dbReference type="RefSeq" id="XP_067822013.1">
    <property type="nucleotide sequence ID" value="XM_067962653.1"/>
</dbReference>
<comment type="caution">
    <text evidence="2">The sequence shown here is derived from an EMBL/GenBank/DDBJ whole genome shotgun (WGS) entry which is preliminary data.</text>
</comment>